<keyword evidence="3" id="KW-0138">CF(0)</keyword>
<feature type="transmembrane region" description="Helical" evidence="10">
    <location>
        <begin position="200"/>
        <end position="217"/>
    </location>
</feature>
<evidence type="ECO:0000256" key="11">
    <source>
        <dbReference type="SAM" id="SignalP"/>
    </source>
</evidence>
<feature type="chain" id="PRO_5027769249" evidence="11">
    <location>
        <begin position="25"/>
        <end position="218"/>
    </location>
</feature>
<dbReference type="PANTHER" id="PTHR11410:SF0">
    <property type="entry name" value="ATP SYNTHASE SUBUNIT A"/>
    <property type="match status" value="1"/>
</dbReference>
<keyword evidence="8 10" id="KW-0472">Membrane</keyword>
<keyword evidence="7" id="KW-0406">Ion transport</keyword>
<evidence type="ECO:0000256" key="3">
    <source>
        <dbReference type="ARBA" id="ARBA00022547"/>
    </source>
</evidence>
<dbReference type="Pfam" id="PF00119">
    <property type="entry name" value="ATP-synt_A"/>
    <property type="match status" value="1"/>
</dbReference>
<dbReference type="Proteomes" id="UP000885753">
    <property type="component" value="Unassembled WGS sequence"/>
</dbReference>
<dbReference type="AlphaFoldDB" id="A0A7C2MHG0"/>
<dbReference type="GO" id="GO:0046933">
    <property type="term" value="F:proton-transporting ATP synthase activity, rotational mechanism"/>
    <property type="evidence" value="ECO:0007669"/>
    <property type="project" value="TreeGrafter"/>
</dbReference>
<keyword evidence="6 10" id="KW-1133">Transmembrane helix</keyword>
<proteinExistence type="predicted"/>
<evidence type="ECO:0000256" key="2">
    <source>
        <dbReference type="ARBA" id="ARBA00022448"/>
    </source>
</evidence>
<feature type="transmembrane region" description="Helical" evidence="10">
    <location>
        <begin position="143"/>
        <end position="161"/>
    </location>
</feature>
<comment type="caution">
    <text evidence="12">The sequence shown here is derived from an EMBL/GenBank/DDBJ whole genome shotgun (WGS) entry which is preliminary data.</text>
</comment>
<comment type="subcellular location">
    <subcellularLocation>
        <location evidence="1">Membrane</location>
        <topology evidence="1">Multi-pass membrane protein</topology>
    </subcellularLocation>
</comment>
<keyword evidence="4 10" id="KW-0812">Transmembrane</keyword>
<dbReference type="EMBL" id="DSEE01000488">
    <property type="protein sequence ID" value="HER40897.1"/>
    <property type="molecule type" value="Genomic_DNA"/>
</dbReference>
<evidence type="ECO:0000256" key="6">
    <source>
        <dbReference type="ARBA" id="ARBA00022989"/>
    </source>
</evidence>
<dbReference type="InterPro" id="IPR000568">
    <property type="entry name" value="ATP_synth_F0_asu"/>
</dbReference>
<name>A0A7C2MHG0_9FLAO</name>
<dbReference type="InterPro" id="IPR045083">
    <property type="entry name" value="ATP_synth_F0_asu_bact/mt"/>
</dbReference>
<evidence type="ECO:0000313" key="12">
    <source>
        <dbReference type="EMBL" id="HER40897.1"/>
    </source>
</evidence>
<accession>A0A7C2MHG0</accession>
<keyword evidence="9" id="KW-0066">ATP synthesis</keyword>
<protein>
    <submittedName>
        <fullName evidence="12">ATP synthase F0 subunit A</fullName>
    </submittedName>
</protein>
<sequence>MQKENIAKFLLACLLMFVSFNSQAFSAKEPQEGEDAKVNTEEEIEAYIDHHLQDSYYVNFFSDGETGAHYGFPLPVILWDNGLKVFSSGKFHHGEDIVEVDGQHYRLYHSHIYMTDAEGTITYDEDGFPANERPWDFSITKNVLTMMLVGLLMVILFSQLAKTYKNRAIPKKFGRVLEPLVLYVRDEIAKPNIGKNYRKYTSFLLTVFFFIWILNLLG</sequence>
<evidence type="ECO:0000256" key="9">
    <source>
        <dbReference type="ARBA" id="ARBA00023310"/>
    </source>
</evidence>
<dbReference type="PANTHER" id="PTHR11410">
    <property type="entry name" value="ATP SYNTHASE SUBUNIT A"/>
    <property type="match status" value="1"/>
</dbReference>
<evidence type="ECO:0000256" key="1">
    <source>
        <dbReference type="ARBA" id="ARBA00004141"/>
    </source>
</evidence>
<keyword evidence="5" id="KW-0375">Hydrogen ion transport</keyword>
<keyword evidence="11" id="KW-0732">Signal</keyword>
<evidence type="ECO:0000256" key="5">
    <source>
        <dbReference type="ARBA" id="ARBA00022781"/>
    </source>
</evidence>
<evidence type="ECO:0000256" key="4">
    <source>
        <dbReference type="ARBA" id="ARBA00022692"/>
    </source>
</evidence>
<keyword evidence="2" id="KW-0813">Transport</keyword>
<organism evidence="12">
    <name type="scientific">Salinimicrobium catena</name>
    <dbReference type="NCBI Taxonomy" id="390640"/>
    <lineage>
        <taxon>Bacteria</taxon>
        <taxon>Pseudomonadati</taxon>
        <taxon>Bacteroidota</taxon>
        <taxon>Flavobacteriia</taxon>
        <taxon>Flavobacteriales</taxon>
        <taxon>Flavobacteriaceae</taxon>
        <taxon>Salinimicrobium</taxon>
    </lineage>
</organism>
<dbReference type="GO" id="GO:0045259">
    <property type="term" value="C:proton-transporting ATP synthase complex"/>
    <property type="evidence" value="ECO:0007669"/>
    <property type="project" value="UniProtKB-KW"/>
</dbReference>
<gene>
    <name evidence="12" type="ORF">ENO10_06725</name>
</gene>
<evidence type="ECO:0000256" key="8">
    <source>
        <dbReference type="ARBA" id="ARBA00023136"/>
    </source>
</evidence>
<feature type="non-terminal residue" evidence="12">
    <location>
        <position position="218"/>
    </location>
</feature>
<reference evidence="12" key="1">
    <citation type="journal article" date="2020" name="mSystems">
        <title>Genome- and Community-Level Interaction Insights into Carbon Utilization and Element Cycling Functions of Hydrothermarchaeota in Hydrothermal Sediment.</title>
        <authorList>
            <person name="Zhou Z."/>
            <person name="Liu Y."/>
            <person name="Xu W."/>
            <person name="Pan J."/>
            <person name="Luo Z.H."/>
            <person name="Li M."/>
        </authorList>
    </citation>
    <scope>NUCLEOTIDE SEQUENCE [LARGE SCALE GENOMIC DNA]</scope>
    <source>
        <strain evidence="12">SpSt-1235</strain>
    </source>
</reference>
<evidence type="ECO:0000256" key="10">
    <source>
        <dbReference type="SAM" id="Phobius"/>
    </source>
</evidence>
<feature type="signal peptide" evidence="11">
    <location>
        <begin position="1"/>
        <end position="24"/>
    </location>
</feature>
<evidence type="ECO:0000256" key="7">
    <source>
        <dbReference type="ARBA" id="ARBA00023065"/>
    </source>
</evidence>